<dbReference type="Gene3D" id="2.60.40.150">
    <property type="entry name" value="C2 domain"/>
    <property type="match status" value="1"/>
</dbReference>
<dbReference type="InterPro" id="IPR001478">
    <property type="entry name" value="PDZ"/>
</dbReference>
<dbReference type="GO" id="GO:0008270">
    <property type="term" value="F:zinc ion binding"/>
    <property type="evidence" value="ECO:0007669"/>
    <property type="project" value="UniProtKB-KW"/>
</dbReference>
<dbReference type="Pfam" id="PF00620">
    <property type="entry name" value="RhoGAP"/>
    <property type="match status" value="1"/>
</dbReference>
<dbReference type="Pfam" id="PF09773">
    <property type="entry name" value="Meckelin"/>
    <property type="match status" value="1"/>
</dbReference>
<proteinExistence type="predicted"/>
<dbReference type="InterPro" id="IPR017932">
    <property type="entry name" value="GATase_2_dom"/>
</dbReference>
<feature type="compositionally biased region" description="Basic and acidic residues" evidence="5">
    <location>
        <begin position="2535"/>
        <end position="2544"/>
    </location>
</feature>
<dbReference type="Gene3D" id="1.10.555.10">
    <property type="entry name" value="Rho GTPase activation protein"/>
    <property type="match status" value="1"/>
</dbReference>
<feature type="transmembrane region" description="Helical" evidence="6">
    <location>
        <begin position="1424"/>
        <end position="1446"/>
    </location>
</feature>
<dbReference type="InterPro" id="IPR000198">
    <property type="entry name" value="RhoGAP_dom"/>
</dbReference>
<evidence type="ECO:0000256" key="3">
    <source>
        <dbReference type="ARBA" id="ARBA00022833"/>
    </source>
</evidence>
<dbReference type="GO" id="GO:0007165">
    <property type="term" value="P:signal transduction"/>
    <property type="evidence" value="ECO:0007669"/>
    <property type="project" value="InterPro"/>
</dbReference>
<feature type="region of interest" description="Disordered" evidence="5">
    <location>
        <begin position="194"/>
        <end position="255"/>
    </location>
</feature>
<dbReference type="PANTHER" id="PTHR21274:SF0">
    <property type="entry name" value="MECKELIN"/>
    <property type="match status" value="1"/>
</dbReference>
<feature type="transmembrane region" description="Helical" evidence="6">
    <location>
        <begin position="1515"/>
        <end position="1538"/>
    </location>
</feature>
<feature type="domain" description="Glutamine amidotransferase type-2" evidence="11">
    <location>
        <begin position="672"/>
        <end position="3120"/>
    </location>
</feature>
<feature type="domain" description="FYVE-type" evidence="9">
    <location>
        <begin position="2398"/>
        <end position="2459"/>
    </location>
</feature>
<protein>
    <submittedName>
        <fullName evidence="13">Uncharacterized protein</fullName>
    </submittedName>
</protein>
<dbReference type="SUPFAM" id="SSF49562">
    <property type="entry name" value="C2 domain (Calcium/lipid-binding domain, CaLB)"/>
    <property type="match status" value="1"/>
</dbReference>
<feature type="compositionally biased region" description="Polar residues" evidence="5">
    <location>
        <begin position="2510"/>
        <end position="2519"/>
    </location>
</feature>
<evidence type="ECO:0000256" key="5">
    <source>
        <dbReference type="SAM" id="MobiDB-lite"/>
    </source>
</evidence>
<dbReference type="SUPFAM" id="SSF57903">
    <property type="entry name" value="FYVE/PHD zinc finger"/>
    <property type="match status" value="1"/>
</dbReference>
<dbReference type="CDD" id="cd06718">
    <property type="entry name" value="PDZ_Par6-like"/>
    <property type="match status" value="1"/>
</dbReference>
<keyword evidence="6" id="KW-0812">Transmembrane</keyword>
<name>A0A915PW43_9BILA</name>
<dbReference type="PROSITE" id="PS50178">
    <property type="entry name" value="ZF_FYVE"/>
    <property type="match status" value="1"/>
</dbReference>
<evidence type="ECO:0000259" key="8">
    <source>
        <dbReference type="PROSITE" id="PS50106"/>
    </source>
</evidence>
<feature type="transmembrane region" description="Helical" evidence="6">
    <location>
        <begin position="1639"/>
        <end position="1656"/>
    </location>
</feature>
<keyword evidence="1" id="KW-0479">Metal-binding</keyword>
<dbReference type="InterPro" id="IPR013083">
    <property type="entry name" value="Znf_RING/FYVE/PHD"/>
</dbReference>
<dbReference type="InterPro" id="IPR035892">
    <property type="entry name" value="C2_domain_sf"/>
</dbReference>
<dbReference type="InterPro" id="IPR011011">
    <property type="entry name" value="Znf_FYVE_PHD"/>
</dbReference>
<dbReference type="InterPro" id="IPR057459">
    <property type="entry name" value="SYDE1/2_C2"/>
</dbReference>
<feature type="compositionally biased region" description="Polar residues" evidence="5">
    <location>
        <begin position="2467"/>
        <end position="2477"/>
    </location>
</feature>
<dbReference type="Pfam" id="PF00595">
    <property type="entry name" value="PDZ"/>
    <property type="match status" value="1"/>
</dbReference>
<dbReference type="SMART" id="SM00228">
    <property type="entry name" value="PDZ"/>
    <property type="match status" value="1"/>
</dbReference>
<dbReference type="Gene3D" id="3.30.40.10">
    <property type="entry name" value="Zinc/RING finger domain, C3HC4 (zinc finger)"/>
    <property type="match status" value="1"/>
</dbReference>
<dbReference type="GO" id="GO:0045202">
    <property type="term" value="C:synapse"/>
    <property type="evidence" value="ECO:0007669"/>
    <property type="project" value="UniProtKB-ARBA"/>
</dbReference>
<evidence type="ECO:0000313" key="13">
    <source>
        <dbReference type="WBParaSite" id="sdigi.contig3.g472.t1"/>
    </source>
</evidence>
<dbReference type="SUPFAM" id="SSF50156">
    <property type="entry name" value="PDZ domain-like"/>
    <property type="match status" value="1"/>
</dbReference>
<dbReference type="Pfam" id="PF01363">
    <property type="entry name" value="FYVE"/>
    <property type="match status" value="1"/>
</dbReference>
<dbReference type="InterPro" id="IPR000008">
    <property type="entry name" value="C2_dom"/>
</dbReference>
<sequence length="3120" mass="349189">MQGCSLPEEVVRKIHQVDQQSSTLTAAGITGFSARILDKSEYRMEKRGATGTGDIIVVQLVEIIKKPGQSLGLYLREGNGTDRSSGVFASRFGENSELEKYGDIIRPGDEILSVNNVDVSAMSIDDVVLVLSIPRRLLLRIRYIKNKRERMTQSQSMVTRPVVVFQRSDQEHHDDTPSSTLLIHPTSTANTWLGKKARQQQEMAKRCSQPSSASSSSATATVTPSLMTISPRQHFTGHSSRRPNTQAEALEETVSRTARIPPPKILPSAVRRADSFTTTAQLPPQMLPSYTYSMPRSLTQRAVPLPSFPGPSTAPDYLPASSSYGAFPGSVGLSQFHVPLSTSRPLPVSQRSLSDVAGYAMHHSLCSPPGAMDPRYMIRGQSAWHPVDPSGRSNSLPRRRAISGTAPRTVKWRNDVIDGANARMRFTSSNVSGQYGRTIDDIFSAQEYRNWACIDTGVRPQERQSRWSHTYGEKPGASVRSSSLPSRAMLTAANRFSLGHERGDLLDRLHVSPLMNRRVPLRVAGPGFDIDTPLDVTSLTGILVVQIIEGRGLKMPEKQKAFTDEMYCVLEVNETHRARTGVSTAEQKFRWRETFEIDVQHATHTNFFVYSWHPQYRHKLCHKGSLKLLEAFVVDRLNGNRMFALNLEPKGQLIVKIAFHSVAVAFRRTVNCRYDGLFGVPLQRLVAREGRETPLVLSRLLQEIEHRGVDYSGLYILCGSLEKKRMLREELELNVEGARLSVEAVPDTNVLACLVKDFLRELPEPLISTSIYSMVVEAFSVALPNDPRGNRRLLLRVIDCLPTPNKNTLIQIMDHLKMVISSEQHNGITTARLTGIFGCLLFCSCNAPLENTSTQGSSGMYSPKTIINPLDTDQATRTLSLLVDIWPSRVNGSESSGSGSASSSTDVTSILAGSSWNLRLAQVDLLEVGPFVVLLEILLWDIMARFHPGSLEAEDRSASNFFLIAVAFVPSCLQATLLFDYVTPLNCTNTTTYFDSLNLRCRNCNKDSIASKDHLRCICPSGFIKVSEDSCQKCEQGKKVSEDGLFCIQCSVNGTETQCSTCPFRYFTQRTITAEGNLTALNCMKCPTHKKVSADGNTCIPCLQEDDCDCQDDETCKKVEENDMLTTIELENGSRENSNYIAKNIKGAVRGCSNNNSQACQHLANMCVLQNYRTEQSSACTEFEKIANSILYAGNNGLLTMPTLFHHKSEAQIELFNDIAISASFSFDTRRPNSFLEIILMQFALNGTFLGIVPLSDSNLNACSQRKDKFRFGTFYLMHCSIQLQQLLHLSDGQPIFSDLYIAFLNKSNQKQMYAMPILNENIRLNGEFVNRLTPNKVYNSNWILTRRLYFVDSISLGATTNTAKKSAIIRYPEKIKIKIKIQPHTDGRIMPPFVRVRYAEVRRLPVQQVSLELSISYFMDGSLFFRCIEISLIVLVVLSVIYATVRACSWGKRSGKIIVDCATLIKLLLFECDILSDIFLFIALIPAILAIYAYKMQQIPQYVVFNEKQEDTLISYLLVAAVLKLISLLHCNAHLILTKTFFIDWERPHISLKTDNTVPPSSNVTESVNITPPVIWRTYLVANEWNELQDYRKTSVGFQMITVVALLHWLKLENWAAVTPGFHTDIPASCTSTKLSELAIISSIYLAISMIQWIFRVIVVERLLLDPFHNMIDLCSISNISVLALTHPLHGYYIHGRSVHDRADTDMIRMNQYLHRERENLCSTRGLEAGSGLQTYIINLPKAFREQFDAASQILESNQEQLDKFNDVRFDATTANIEKIAKGHEQLNNFLTKFIEHNNPQVDYVIRDGSLLELLFDIEFTDTSNLGNFVRDKSEMAYSGAFTYGNEWVYLSFELSLFCSVYMFTKSYTCSAFIIYIVSRNVLFAVCFVLTGGDAFCWLVSGRWGYGSGPGPCSVGIGRRLRSDMDDLLNELEAADTAGKLKYGTNDTVLNSKMALLDASKDFNDKQGPTHFPNDGHFSTSVTVGKFHNIAGVFEKSQSNVENWGNASNGMESVVIGDDETFVQEICEDSRIILEGAQNVHATDVDAKNVLSDITSLSSSKSDDSQHCAEVKSKNDTGQAIDLSKDLNNGNSFSANADDVIHDHDCGNDHSANNSTGHWRAADENEESNCEEFSSEITNRTDVMAEQYDKMEQYLASCCGDDTFLDSEEQPNMTTDAETSSVFSSTKEIEKEIGTTSEQLGRKFISLKIAEEKPHLAGLGKATAEAVRNVIVEDIIKDTATEFDVTPYNTTEEQSADEMPNDGIADVEDLCAMSAQKSIDVCVGSSATSTECPSPPCYTVSSFMTDAEDNTAVDVVRKSDGESRGRNEDNDDKESHQVELVKNGPEAECEMPVTVIEEEQAVSVVLSTHDISHNLGVKYLTESERQLGKKKPIWIADKEALSCMICCIKFTVFVRRHHCRCCGRVLCANCTAQKAPLAYENNPKKEHRVCDPCFETLKRIEESEKNLQSSESQSKNIYVHPTGINPEGSRAAKPVLKSRGKSECPTGINDDQSSSSTYAARGGSSVKRSVTFRDGLHPGHSSDENQATAISISPSKPKKHDSKRQHMSWRLQQLHITEECVCFLPNNRIASSDTEEGTTDNQGEMQNSCFYLRSNDGAITECDNVQERIMSLKNFEPLEVMIFRNLWCIIKLCRYENRTVMCIISKGMSFVGLDEIFLAYYCDAEFAELPTDYMWRIYEIYQDALTPRNESLDEELGIRLAHNRVSTLNRTTRFSNPKDPVARDILLFRPSVQAFENLLVPSSPFLVAVFIYQSEWIWANVIPQRLLFRLGLQASFYPTIIINDFNREPVYNSIYDTSVLKMFNDFRNWRFQMPLISGSTLTVQDNSESVLIIPTWALDEIVKLIKANKNMIAWGLDYNPHADSYLICKQDDAGSFDSQIFTNGIGNRRVTGASFIIIDGALKDSEEPLAVNVLEAVGQNFEQNSSSMKFLIKWEDPCQQLVGALVSPIDNRSLIGCYEYGLKKSRILGSSYPIPNQVYWSLRLVSVYNVAKGRFVQRIQSKVFSVSEQVAAQIAATLVPFAAALIEHDFRDIFFRIRVTAEDAEYKTQPWPGMEKEFAAWLDFLDYQVVPGLFTICSYVTVGFHAELHMALISIRPNP</sequence>
<keyword evidence="2 4" id="KW-0863">Zinc-finger</keyword>
<feature type="transmembrane region" description="Helical" evidence="6">
    <location>
        <begin position="1475"/>
        <end position="1495"/>
    </location>
</feature>
<feature type="compositionally biased region" description="Polar residues" evidence="5">
    <location>
        <begin position="2545"/>
        <end position="2555"/>
    </location>
</feature>
<dbReference type="GO" id="GO:0060271">
    <property type="term" value="P:cilium assembly"/>
    <property type="evidence" value="ECO:0007669"/>
    <property type="project" value="InterPro"/>
</dbReference>
<dbReference type="PROSITE" id="PS50238">
    <property type="entry name" value="RHOGAP"/>
    <property type="match status" value="1"/>
</dbReference>
<evidence type="ECO:0000313" key="12">
    <source>
        <dbReference type="Proteomes" id="UP000887581"/>
    </source>
</evidence>
<dbReference type="Pfam" id="PF25336">
    <property type="entry name" value="C2_SYDE"/>
    <property type="match status" value="1"/>
</dbReference>
<feature type="compositionally biased region" description="Polar residues" evidence="5">
    <location>
        <begin position="226"/>
        <end position="247"/>
    </location>
</feature>
<keyword evidence="3" id="KW-0862">Zinc</keyword>
<dbReference type="InterPro" id="IPR036034">
    <property type="entry name" value="PDZ_sf"/>
</dbReference>
<evidence type="ECO:0000256" key="6">
    <source>
        <dbReference type="SAM" id="Phobius"/>
    </source>
</evidence>
<evidence type="ECO:0000259" key="7">
    <source>
        <dbReference type="PROSITE" id="PS50004"/>
    </source>
</evidence>
<feature type="domain" description="C2" evidence="7">
    <location>
        <begin position="522"/>
        <end position="647"/>
    </location>
</feature>
<dbReference type="InterPro" id="IPR017455">
    <property type="entry name" value="Znf_FYVE-rel"/>
</dbReference>
<dbReference type="Proteomes" id="UP000887581">
    <property type="component" value="Unplaced"/>
</dbReference>
<feature type="region of interest" description="Disordered" evidence="5">
    <location>
        <begin position="2319"/>
        <end position="2339"/>
    </location>
</feature>
<accession>A0A915PW43</accession>
<keyword evidence="6" id="KW-0472">Membrane</keyword>
<organism evidence="12 13">
    <name type="scientific">Setaria digitata</name>
    <dbReference type="NCBI Taxonomy" id="48799"/>
    <lineage>
        <taxon>Eukaryota</taxon>
        <taxon>Metazoa</taxon>
        <taxon>Ecdysozoa</taxon>
        <taxon>Nematoda</taxon>
        <taxon>Chromadorea</taxon>
        <taxon>Rhabditida</taxon>
        <taxon>Spirurina</taxon>
        <taxon>Spiruromorpha</taxon>
        <taxon>Filarioidea</taxon>
        <taxon>Setariidae</taxon>
        <taxon>Setaria</taxon>
    </lineage>
</organism>
<evidence type="ECO:0000256" key="2">
    <source>
        <dbReference type="ARBA" id="ARBA00022771"/>
    </source>
</evidence>
<dbReference type="Gene3D" id="3.30.500.40">
    <property type="match status" value="1"/>
</dbReference>
<dbReference type="PANTHER" id="PTHR21274">
    <property type="entry name" value="MECKELIN"/>
    <property type="match status" value="1"/>
</dbReference>
<dbReference type="WBParaSite" id="sdigi.contig3.g472.t1">
    <property type="protein sequence ID" value="sdigi.contig3.g472.t1"/>
    <property type="gene ID" value="sdigi.contig3.g472"/>
</dbReference>
<keyword evidence="12" id="KW-1185">Reference proteome</keyword>
<dbReference type="GO" id="GO:0036038">
    <property type="term" value="C:MKS complex"/>
    <property type="evidence" value="ECO:0007669"/>
    <property type="project" value="InterPro"/>
</dbReference>
<evidence type="ECO:0000256" key="1">
    <source>
        <dbReference type="ARBA" id="ARBA00022723"/>
    </source>
</evidence>
<dbReference type="SMART" id="SM00064">
    <property type="entry name" value="FYVE"/>
    <property type="match status" value="1"/>
</dbReference>
<dbReference type="PROSITE" id="PS50004">
    <property type="entry name" value="C2"/>
    <property type="match status" value="1"/>
</dbReference>
<dbReference type="SMART" id="SM00239">
    <property type="entry name" value="C2"/>
    <property type="match status" value="1"/>
</dbReference>
<keyword evidence="6" id="KW-1133">Transmembrane helix</keyword>
<evidence type="ECO:0000256" key="4">
    <source>
        <dbReference type="PROSITE-ProRule" id="PRU00091"/>
    </source>
</evidence>
<dbReference type="InterPro" id="IPR019170">
    <property type="entry name" value="Meckelin"/>
</dbReference>
<dbReference type="SMART" id="SM01421">
    <property type="entry name" value="DUF3480"/>
    <property type="match status" value="1"/>
</dbReference>
<feature type="compositionally biased region" description="Basic residues" evidence="5">
    <location>
        <begin position="2557"/>
        <end position="2567"/>
    </location>
</feature>
<dbReference type="InterPro" id="IPR022557">
    <property type="entry name" value="SARA-like_C"/>
</dbReference>
<dbReference type="Gene3D" id="2.30.42.10">
    <property type="match status" value="1"/>
</dbReference>
<dbReference type="Pfam" id="PF11979">
    <property type="entry name" value="SARA_C"/>
    <property type="match status" value="1"/>
</dbReference>
<dbReference type="InterPro" id="IPR008936">
    <property type="entry name" value="Rho_GTPase_activation_prot"/>
</dbReference>
<feature type="domain" description="PDZ" evidence="8">
    <location>
        <begin position="60"/>
        <end position="131"/>
    </location>
</feature>
<evidence type="ECO:0000259" key="11">
    <source>
        <dbReference type="PROSITE" id="PS51278"/>
    </source>
</evidence>
<feature type="region of interest" description="Disordered" evidence="5">
    <location>
        <begin position="2465"/>
        <end position="2567"/>
    </location>
</feature>
<feature type="compositionally biased region" description="Low complexity" evidence="5">
    <location>
        <begin position="208"/>
        <end position="225"/>
    </location>
</feature>
<dbReference type="InterPro" id="IPR000306">
    <property type="entry name" value="Znf_FYVE"/>
</dbReference>
<dbReference type="SMART" id="SM00324">
    <property type="entry name" value="RhoGAP"/>
    <property type="match status" value="1"/>
</dbReference>
<feature type="domain" description="Rho-GAP" evidence="10">
    <location>
        <begin position="680"/>
        <end position="890"/>
    </location>
</feature>
<dbReference type="PROSITE" id="PS51278">
    <property type="entry name" value="GATASE_TYPE_2"/>
    <property type="match status" value="1"/>
</dbReference>
<dbReference type="PROSITE" id="PS50106">
    <property type="entry name" value="PDZ"/>
    <property type="match status" value="1"/>
</dbReference>
<dbReference type="SUPFAM" id="SSF48350">
    <property type="entry name" value="GTPase activation domain, GAP"/>
    <property type="match status" value="1"/>
</dbReference>
<reference evidence="13" key="1">
    <citation type="submission" date="2022-11" db="UniProtKB">
        <authorList>
            <consortium name="WormBaseParasite"/>
        </authorList>
    </citation>
    <scope>IDENTIFICATION</scope>
</reference>
<evidence type="ECO:0000259" key="10">
    <source>
        <dbReference type="PROSITE" id="PS50238"/>
    </source>
</evidence>
<evidence type="ECO:0000259" key="9">
    <source>
        <dbReference type="PROSITE" id="PS50178"/>
    </source>
</evidence>